<dbReference type="Proteomes" id="UP000824178">
    <property type="component" value="Unassembled WGS sequence"/>
</dbReference>
<dbReference type="InterPro" id="IPR055170">
    <property type="entry name" value="GFO_IDH_MocA-like_dom"/>
</dbReference>
<feature type="domain" description="GFO/IDH/MocA-like oxidoreductase" evidence="2">
    <location>
        <begin position="130"/>
        <end position="246"/>
    </location>
</feature>
<dbReference type="EMBL" id="JAHLFH010000177">
    <property type="protein sequence ID" value="MBU3820361.1"/>
    <property type="molecule type" value="Genomic_DNA"/>
</dbReference>
<sequence length="320" mass="34471">MKIGIVGTGSIAQTMTAEFQRAGLACIAVCSRRAETGQAMAEKFGIPKVYTSLSAMAEDPEAELVYIATPNSLHYAQTKTALLAGKHVLCEKPFVPAAAQAQELAALARERGLLLFEAITTAYHPNYARAKQYLKEIGPVKAVCCTFCQYSSRYDALLAGQTPPVFDPAFCGGALMDINLYNIHFAAGLFGAPSAVHYYPNRHPNGIDTSGVLVLEYPGFVCSCTGAKDSAARNSAQIIGSRGSIRIEPGASNCRTLTLTRRGGDEETSEYTESPWFYEVRGLLPLLERRDADACRAALEQTNRVVSILEAARRDAGLGF</sequence>
<dbReference type="Pfam" id="PF22725">
    <property type="entry name" value="GFO_IDH_MocA_C3"/>
    <property type="match status" value="1"/>
</dbReference>
<name>A0A9E2NR35_9FIRM</name>
<dbReference type="PANTHER" id="PTHR43054:SF1">
    <property type="entry name" value="SCYLLO-INOSITOL 2-DEHYDROGENASE (NADP(+)) IOLU"/>
    <property type="match status" value="1"/>
</dbReference>
<gene>
    <name evidence="3" type="ORF">H9864_08360</name>
</gene>
<dbReference type="SUPFAM" id="SSF51735">
    <property type="entry name" value="NAD(P)-binding Rossmann-fold domains"/>
    <property type="match status" value="1"/>
</dbReference>
<dbReference type="AlphaFoldDB" id="A0A9E2NR35"/>
<comment type="caution">
    <text evidence="3">The sequence shown here is derived from an EMBL/GenBank/DDBJ whole genome shotgun (WGS) entry which is preliminary data.</text>
</comment>
<accession>A0A9E2NR35</accession>
<dbReference type="SUPFAM" id="SSF55347">
    <property type="entry name" value="Glyceraldehyde-3-phosphate dehydrogenase-like, C-terminal domain"/>
    <property type="match status" value="1"/>
</dbReference>
<reference evidence="3" key="2">
    <citation type="submission" date="2021-04" db="EMBL/GenBank/DDBJ databases">
        <authorList>
            <person name="Gilroy R."/>
        </authorList>
    </citation>
    <scope>NUCLEOTIDE SEQUENCE</scope>
    <source>
        <strain evidence="3">742</strain>
    </source>
</reference>
<protein>
    <submittedName>
        <fullName evidence="3">Gfo/Idh/MocA family oxidoreductase</fullName>
    </submittedName>
</protein>
<dbReference type="PANTHER" id="PTHR43054">
    <property type="match status" value="1"/>
</dbReference>
<evidence type="ECO:0000259" key="2">
    <source>
        <dbReference type="Pfam" id="PF22725"/>
    </source>
</evidence>
<organism evidence="3 4">
    <name type="scientific">Candidatus Faecalibacterium intestinavium</name>
    <dbReference type="NCBI Taxonomy" id="2838580"/>
    <lineage>
        <taxon>Bacteria</taxon>
        <taxon>Bacillati</taxon>
        <taxon>Bacillota</taxon>
        <taxon>Clostridia</taxon>
        <taxon>Eubacteriales</taxon>
        <taxon>Oscillospiraceae</taxon>
        <taxon>Faecalibacterium</taxon>
    </lineage>
</organism>
<evidence type="ECO:0000313" key="4">
    <source>
        <dbReference type="Proteomes" id="UP000824178"/>
    </source>
</evidence>
<dbReference type="Pfam" id="PF01408">
    <property type="entry name" value="GFO_IDH_MocA"/>
    <property type="match status" value="1"/>
</dbReference>
<evidence type="ECO:0000313" key="3">
    <source>
        <dbReference type="EMBL" id="MBU3820361.1"/>
    </source>
</evidence>
<proteinExistence type="predicted"/>
<evidence type="ECO:0000259" key="1">
    <source>
        <dbReference type="Pfam" id="PF01408"/>
    </source>
</evidence>
<reference evidence="3" key="1">
    <citation type="journal article" date="2021" name="PeerJ">
        <title>Extensive microbial diversity within the chicken gut microbiome revealed by metagenomics and culture.</title>
        <authorList>
            <person name="Gilroy R."/>
            <person name="Ravi A."/>
            <person name="Getino M."/>
            <person name="Pursley I."/>
            <person name="Horton D.L."/>
            <person name="Alikhan N.F."/>
            <person name="Baker D."/>
            <person name="Gharbi K."/>
            <person name="Hall N."/>
            <person name="Watson M."/>
            <person name="Adriaenssens E.M."/>
            <person name="Foster-Nyarko E."/>
            <person name="Jarju S."/>
            <person name="Secka A."/>
            <person name="Antonio M."/>
            <person name="Oren A."/>
            <person name="Chaudhuri R.R."/>
            <person name="La Ragione R."/>
            <person name="Hildebrand F."/>
            <person name="Pallen M.J."/>
        </authorList>
    </citation>
    <scope>NUCLEOTIDE SEQUENCE</scope>
    <source>
        <strain evidence="3">742</strain>
    </source>
</reference>
<dbReference type="InterPro" id="IPR036291">
    <property type="entry name" value="NAD(P)-bd_dom_sf"/>
</dbReference>
<dbReference type="Gene3D" id="3.40.50.720">
    <property type="entry name" value="NAD(P)-binding Rossmann-like Domain"/>
    <property type="match status" value="1"/>
</dbReference>
<feature type="domain" description="Gfo/Idh/MocA-like oxidoreductase N-terminal" evidence="1">
    <location>
        <begin position="1"/>
        <end position="116"/>
    </location>
</feature>
<dbReference type="Gene3D" id="3.30.360.10">
    <property type="entry name" value="Dihydrodipicolinate Reductase, domain 2"/>
    <property type="match status" value="1"/>
</dbReference>
<dbReference type="InterPro" id="IPR000683">
    <property type="entry name" value="Gfo/Idh/MocA-like_OxRdtase_N"/>
</dbReference>
<dbReference type="GO" id="GO:0000166">
    <property type="term" value="F:nucleotide binding"/>
    <property type="evidence" value="ECO:0007669"/>
    <property type="project" value="InterPro"/>
</dbReference>